<keyword evidence="3" id="KW-1185">Reference proteome</keyword>
<gene>
    <name evidence="2" type="ORF">TIFTF001_005336</name>
</gene>
<proteinExistence type="predicted"/>
<accession>A0AA88CYI4</accession>
<feature type="compositionally biased region" description="Basic and acidic residues" evidence="1">
    <location>
        <begin position="35"/>
        <end position="64"/>
    </location>
</feature>
<protein>
    <submittedName>
        <fullName evidence="2">Uncharacterized protein</fullName>
    </submittedName>
</protein>
<comment type="caution">
    <text evidence="2">The sequence shown here is derived from an EMBL/GenBank/DDBJ whole genome shotgun (WGS) entry which is preliminary data.</text>
</comment>
<evidence type="ECO:0000256" key="1">
    <source>
        <dbReference type="SAM" id="MobiDB-lite"/>
    </source>
</evidence>
<dbReference type="Proteomes" id="UP001187192">
    <property type="component" value="Unassembled WGS sequence"/>
</dbReference>
<sequence>MEQAAVSSKSEYVKQISTQILSKKIKGGGEEEEEQQKIKEEGSSGDKKEENKELPRRRGKKNESSDVSIIWFCVSLRVLRPRFRRGQYQVPNRPGGWCVNVTLQFWGRNFRFSSSTSRRGKPIRILERGGGLRWTEFGWRVK</sequence>
<dbReference type="EMBL" id="BTGU01000005">
    <property type="protein sequence ID" value="GMN35516.1"/>
    <property type="molecule type" value="Genomic_DNA"/>
</dbReference>
<evidence type="ECO:0000313" key="2">
    <source>
        <dbReference type="EMBL" id="GMN35516.1"/>
    </source>
</evidence>
<evidence type="ECO:0000313" key="3">
    <source>
        <dbReference type="Proteomes" id="UP001187192"/>
    </source>
</evidence>
<dbReference type="AlphaFoldDB" id="A0AA88CYI4"/>
<name>A0AA88CYI4_FICCA</name>
<organism evidence="2 3">
    <name type="scientific">Ficus carica</name>
    <name type="common">Common fig</name>
    <dbReference type="NCBI Taxonomy" id="3494"/>
    <lineage>
        <taxon>Eukaryota</taxon>
        <taxon>Viridiplantae</taxon>
        <taxon>Streptophyta</taxon>
        <taxon>Embryophyta</taxon>
        <taxon>Tracheophyta</taxon>
        <taxon>Spermatophyta</taxon>
        <taxon>Magnoliopsida</taxon>
        <taxon>eudicotyledons</taxon>
        <taxon>Gunneridae</taxon>
        <taxon>Pentapetalae</taxon>
        <taxon>rosids</taxon>
        <taxon>fabids</taxon>
        <taxon>Rosales</taxon>
        <taxon>Moraceae</taxon>
        <taxon>Ficeae</taxon>
        <taxon>Ficus</taxon>
    </lineage>
</organism>
<reference evidence="2" key="1">
    <citation type="submission" date="2023-07" db="EMBL/GenBank/DDBJ databases">
        <title>draft genome sequence of fig (Ficus carica).</title>
        <authorList>
            <person name="Takahashi T."/>
            <person name="Nishimura K."/>
        </authorList>
    </citation>
    <scope>NUCLEOTIDE SEQUENCE</scope>
</reference>
<feature type="region of interest" description="Disordered" evidence="1">
    <location>
        <begin position="23"/>
        <end position="64"/>
    </location>
</feature>